<organism evidence="6 7">
    <name type="scientific">Salipiger bermudensis (strain DSM 26914 / JCM 13377 / KCTC 12554 / HTCC2601)</name>
    <name type="common">Pelagibaca bermudensis</name>
    <dbReference type="NCBI Taxonomy" id="314265"/>
    <lineage>
        <taxon>Bacteria</taxon>
        <taxon>Pseudomonadati</taxon>
        <taxon>Pseudomonadota</taxon>
        <taxon>Alphaproteobacteria</taxon>
        <taxon>Rhodobacterales</taxon>
        <taxon>Roseobacteraceae</taxon>
        <taxon>Salipiger</taxon>
    </lineage>
</organism>
<name>Q0FGR2_SALBH</name>
<comment type="function">
    <text evidence="1">Catalyzes the conversion of D-ribulose 5-phosphate to formate and 3,4-dihydroxy-2-butanone 4-phosphate.</text>
</comment>
<dbReference type="GO" id="GO:0016787">
    <property type="term" value="F:hydrolase activity"/>
    <property type="evidence" value="ECO:0007669"/>
    <property type="project" value="UniProtKB-KW"/>
</dbReference>
<dbReference type="EMBL" id="AATQ01000103">
    <property type="protein sequence ID" value="EAU43382.1"/>
    <property type="molecule type" value="Genomic_DNA"/>
</dbReference>
<accession>Q0FGR2</accession>
<keyword evidence="7" id="KW-1185">Reference proteome</keyword>
<comment type="pathway">
    <text evidence="2">Cofactor biosynthesis; riboflavin biosynthesis; 2-hydroxy-3-oxobutyl phosphate from D-ribulose 5-phosphate: step 1/1.</text>
</comment>
<dbReference type="HOGENOM" id="CLU_2710762_0_0_5"/>
<evidence type="ECO:0000256" key="5">
    <source>
        <dbReference type="SAM" id="MobiDB-lite"/>
    </source>
</evidence>
<dbReference type="eggNOG" id="COG0108">
    <property type="taxonomic scope" value="Bacteria"/>
</dbReference>
<evidence type="ECO:0000313" key="7">
    <source>
        <dbReference type="Proteomes" id="UP000006230"/>
    </source>
</evidence>
<feature type="compositionally biased region" description="Basic and acidic residues" evidence="5">
    <location>
        <begin position="65"/>
        <end position="74"/>
    </location>
</feature>
<keyword evidence="6" id="KW-0378">Hydrolase</keyword>
<dbReference type="AlphaFoldDB" id="Q0FGR2"/>
<comment type="caution">
    <text evidence="6">The sequence shown here is derived from an EMBL/GenBank/DDBJ whole genome shotgun (WGS) entry which is preliminary data.</text>
</comment>
<evidence type="ECO:0000256" key="4">
    <source>
        <dbReference type="ARBA" id="ARBA00018836"/>
    </source>
</evidence>
<sequence>MADFESPGPVESDWKDAISPIEEIIEDARNGRMFILVDHEDRENEGDLVIPAQWATPSDNSATRARPDSCRAAR</sequence>
<dbReference type="UniPathway" id="UPA00275">
    <property type="reaction ID" value="UER00399"/>
</dbReference>
<dbReference type="EC" id="4.1.99.12" evidence="3"/>
<evidence type="ECO:0000256" key="2">
    <source>
        <dbReference type="ARBA" id="ARBA00004904"/>
    </source>
</evidence>
<evidence type="ECO:0000313" key="6">
    <source>
        <dbReference type="EMBL" id="EAU43382.1"/>
    </source>
</evidence>
<evidence type="ECO:0000256" key="3">
    <source>
        <dbReference type="ARBA" id="ARBA00012153"/>
    </source>
</evidence>
<gene>
    <name evidence="6" type="ORF">R2601_07766</name>
</gene>
<dbReference type="Pfam" id="PF00926">
    <property type="entry name" value="DHBP_synthase"/>
    <property type="match status" value="1"/>
</dbReference>
<dbReference type="RefSeq" id="WP_007791764.1">
    <property type="nucleotide sequence ID" value="NZ_DS022276.1"/>
</dbReference>
<feature type="non-terminal residue" evidence="6">
    <location>
        <position position="74"/>
    </location>
</feature>
<dbReference type="STRING" id="314265.R2601_07766"/>
<dbReference type="Gene3D" id="3.90.870.10">
    <property type="entry name" value="DHBP synthase"/>
    <property type="match status" value="1"/>
</dbReference>
<proteinExistence type="predicted"/>
<dbReference type="InterPro" id="IPR017945">
    <property type="entry name" value="DHBP_synth_RibB-like_a/b_dom"/>
</dbReference>
<protein>
    <recommendedName>
        <fullName evidence="4">3,4-dihydroxy-2-butanone 4-phosphate synthase</fullName>
        <ecNumber evidence="3">4.1.99.12</ecNumber>
    </recommendedName>
</protein>
<dbReference type="GO" id="GO:0009231">
    <property type="term" value="P:riboflavin biosynthetic process"/>
    <property type="evidence" value="ECO:0007669"/>
    <property type="project" value="UniProtKB-UniPathway"/>
</dbReference>
<dbReference type="Proteomes" id="UP000006230">
    <property type="component" value="Unassembled WGS sequence"/>
</dbReference>
<dbReference type="InterPro" id="IPR000422">
    <property type="entry name" value="DHBP_synthase_RibB"/>
</dbReference>
<dbReference type="SUPFAM" id="SSF55821">
    <property type="entry name" value="YrdC/RibB"/>
    <property type="match status" value="1"/>
</dbReference>
<dbReference type="GO" id="GO:0008686">
    <property type="term" value="F:3,4-dihydroxy-2-butanone-4-phosphate synthase activity"/>
    <property type="evidence" value="ECO:0007669"/>
    <property type="project" value="UniProtKB-EC"/>
</dbReference>
<feature type="region of interest" description="Disordered" evidence="5">
    <location>
        <begin position="49"/>
        <end position="74"/>
    </location>
</feature>
<reference evidence="6 7" key="1">
    <citation type="journal article" date="2010" name="J. Bacteriol.">
        <title>Genome sequences of Pelagibaca bermudensis HTCC2601T and Maritimibacter alkaliphilus HTCC2654T, the type strains of two marine Roseobacter genera.</title>
        <authorList>
            <person name="Thrash J.C."/>
            <person name="Cho J.C."/>
            <person name="Ferriera S."/>
            <person name="Johnson J."/>
            <person name="Vergin K.L."/>
            <person name="Giovannoni S.J."/>
        </authorList>
    </citation>
    <scope>NUCLEOTIDE SEQUENCE [LARGE SCALE GENOMIC DNA]</scope>
    <source>
        <strain evidence="7">DSM 26914 / JCM 13377 / KCTC 12554 / HTCC2601</strain>
    </source>
</reference>
<evidence type="ECO:0000256" key="1">
    <source>
        <dbReference type="ARBA" id="ARBA00002284"/>
    </source>
</evidence>